<proteinExistence type="predicted"/>
<protein>
    <submittedName>
        <fullName evidence="2">Uncharacterized protein</fullName>
    </submittedName>
</protein>
<name>A0ABV1RLU9_9ALTE</name>
<accession>A0ABV1RLU9</accession>
<evidence type="ECO:0000313" key="2">
    <source>
        <dbReference type="EMBL" id="MER2493922.1"/>
    </source>
</evidence>
<keyword evidence="1" id="KW-1133">Transmembrane helix</keyword>
<evidence type="ECO:0000256" key="1">
    <source>
        <dbReference type="SAM" id="Phobius"/>
    </source>
</evidence>
<keyword evidence="1" id="KW-0472">Membrane</keyword>
<evidence type="ECO:0000313" key="3">
    <source>
        <dbReference type="Proteomes" id="UP001467690"/>
    </source>
</evidence>
<dbReference type="EMBL" id="JBELOE010000278">
    <property type="protein sequence ID" value="MER2493922.1"/>
    <property type="molecule type" value="Genomic_DNA"/>
</dbReference>
<feature type="transmembrane region" description="Helical" evidence="1">
    <location>
        <begin position="90"/>
        <end position="108"/>
    </location>
</feature>
<dbReference type="RefSeq" id="WP_350402956.1">
    <property type="nucleotide sequence ID" value="NZ_JBELOE010000278.1"/>
</dbReference>
<comment type="caution">
    <text evidence="2">The sequence shown here is derived from an EMBL/GenBank/DDBJ whole genome shotgun (WGS) entry which is preliminary data.</text>
</comment>
<sequence>MTTHEARRIISFLKEKGIHGACLSDIAKATDMDLLKLKEYMNEYNELFSKVGSTDKYTLNRFGPYQGNAEQMLAFVEKYNHSKLCFDKRIIWMSSMVAVLFAVFATNIS</sequence>
<gene>
    <name evidence="2" type="ORF">ABS311_18765</name>
</gene>
<keyword evidence="1" id="KW-0812">Transmembrane</keyword>
<dbReference type="Proteomes" id="UP001467690">
    <property type="component" value="Unassembled WGS sequence"/>
</dbReference>
<reference evidence="2 3" key="1">
    <citation type="submission" date="2024-06" db="EMBL/GenBank/DDBJ databases">
        <authorList>
            <person name="Chen R.Y."/>
        </authorList>
    </citation>
    <scope>NUCLEOTIDE SEQUENCE [LARGE SCALE GENOMIC DNA]</scope>
    <source>
        <strain evidence="2 3">D2</strain>
    </source>
</reference>
<keyword evidence="3" id="KW-1185">Reference proteome</keyword>
<organism evidence="2 3">
    <name type="scientific">Catenovulum sediminis</name>
    <dbReference type="NCBI Taxonomy" id="1740262"/>
    <lineage>
        <taxon>Bacteria</taxon>
        <taxon>Pseudomonadati</taxon>
        <taxon>Pseudomonadota</taxon>
        <taxon>Gammaproteobacteria</taxon>
        <taxon>Alteromonadales</taxon>
        <taxon>Alteromonadaceae</taxon>
        <taxon>Catenovulum</taxon>
    </lineage>
</organism>